<proteinExistence type="predicted"/>
<feature type="region of interest" description="Disordered" evidence="1">
    <location>
        <begin position="1"/>
        <end position="27"/>
    </location>
</feature>
<evidence type="ECO:0000256" key="1">
    <source>
        <dbReference type="SAM" id="MobiDB-lite"/>
    </source>
</evidence>
<sequence>MTQEGAVRTPASPVPDETGEEGEPPLPRNVQYLFMRIDDVAVERPATRRLPVVLLRREAGTGPQAAEEPAEGEGTDGAASRMITVYRDRLRRRSAGMVGLVPHAYVEDAALTRGGARDDDEGGAEPHIRVVSTIAAQLERSMPPGSGTLRLSRYQTLHAILGTRVGGGSGARRRLRDRLYEDLTERRPWLGRLASLAEAGGRNALTGVLLKLFEMLVVGVPRWVYGVWLGRSRSWRWVGARLRIPGRDFLKVAMELAADGDVRHDDVLTQRILLMALMRDLDEAARPSRLWVHRVRRPWPFVVLLATVGDEDSPSRRFLDNYVSAGETGSSASSSPPPSPPPLLVLGALTGKVPSYAVALTPDPESKRPDDLAVQVRDLYAGRSTGLPAGGVYVVPLSKEDDDGAAEQWLRTTFEVPARENRHGDYVRPILSMLVPLALVAGALFAVHPWRPSACQEVTTGEIVGVTDGQECSLAAGEKGQELRDLEQKVSEQNRAVEKEGKPYRSVVFFAPLSVSTDSGETAPNGLQGLRGAIIAQAQLNRQEVKRPMRIRLLIANAGQYFAYGAQNSDGPDVAQEIIKRKDHDRIAAVIGITQSRPESLRAIGELDAAQIPVVGISVTGSEMLDKAPDRYFQVSPQNRRIAKVIAEFLAHHAPASTTRPAVVVYDPEDTYFSKDLMTKFTEAYTAYGATVEEVAYSEKDNGPSTDGVARRICARARNSGAFVVYAGRSAVMPDLLGTMQSIGECHMNDTKIDVLAESPPAKFLEDPALAENAYSFMNLYYVGFNAGGAGAGNDGYDHFSSQFKDRFPAGQANSDAAGGYDALRVVSQAVNGTYPKYPDGSFGPNEVYGQLYDPGVVDYLGASGVLTLNKNDRFPARKAVYILRPTGGKVDTLMACGRLPDQSDPSTWQGGSCPGD</sequence>
<accession>A0A367FLH7</accession>
<dbReference type="EMBL" id="QOIL01000007">
    <property type="protein sequence ID" value="RCG30510.1"/>
    <property type="molecule type" value="Genomic_DNA"/>
</dbReference>
<dbReference type="Proteomes" id="UP000253094">
    <property type="component" value="Unassembled WGS sequence"/>
</dbReference>
<protein>
    <submittedName>
        <fullName evidence="2">Amino acid ABC transporter substrate-binding protein</fullName>
    </submittedName>
</protein>
<dbReference type="SUPFAM" id="SSF53822">
    <property type="entry name" value="Periplasmic binding protein-like I"/>
    <property type="match status" value="1"/>
</dbReference>
<dbReference type="CDD" id="cd06268">
    <property type="entry name" value="PBP1_ABC_transporter_LIVBP-like"/>
    <property type="match status" value="1"/>
</dbReference>
<keyword evidence="3" id="KW-1185">Reference proteome</keyword>
<organism evidence="2 3">
    <name type="scientific">Sphaerisporangium album</name>
    <dbReference type="NCBI Taxonomy" id="509200"/>
    <lineage>
        <taxon>Bacteria</taxon>
        <taxon>Bacillati</taxon>
        <taxon>Actinomycetota</taxon>
        <taxon>Actinomycetes</taxon>
        <taxon>Streptosporangiales</taxon>
        <taxon>Streptosporangiaceae</taxon>
        <taxon>Sphaerisporangium</taxon>
    </lineage>
</organism>
<evidence type="ECO:0000313" key="2">
    <source>
        <dbReference type="EMBL" id="RCG30510.1"/>
    </source>
</evidence>
<evidence type="ECO:0000313" key="3">
    <source>
        <dbReference type="Proteomes" id="UP000253094"/>
    </source>
</evidence>
<reference evidence="2 3" key="1">
    <citation type="submission" date="2018-06" db="EMBL/GenBank/DDBJ databases">
        <title>Sphaerisporangium craniellae sp. nov., isolated from a marine sponge in the South China Sea.</title>
        <authorList>
            <person name="Li L."/>
        </authorList>
    </citation>
    <scope>NUCLEOTIDE SEQUENCE [LARGE SCALE GENOMIC DNA]</scope>
    <source>
        <strain evidence="2 3">CCTCC AA 208026</strain>
    </source>
</reference>
<dbReference type="AlphaFoldDB" id="A0A367FLH7"/>
<comment type="caution">
    <text evidence="2">The sequence shown here is derived from an EMBL/GenBank/DDBJ whole genome shotgun (WGS) entry which is preliminary data.</text>
</comment>
<name>A0A367FLH7_9ACTN</name>
<dbReference type="InterPro" id="IPR028082">
    <property type="entry name" value="Peripla_BP_I"/>
</dbReference>
<gene>
    <name evidence="2" type="ORF">DQ384_14455</name>
</gene>
<dbReference type="Gene3D" id="3.40.50.2300">
    <property type="match status" value="2"/>
</dbReference>